<dbReference type="OrthoDB" id="15567at2759"/>
<evidence type="ECO:0000256" key="1">
    <source>
        <dbReference type="ARBA" id="ARBA00022723"/>
    </source>
</evidence>
<organism evidence="6 7">
    <name type="scientific">Caulochytrium protostelioides</name>
    <dbReference type="NCBI Taxonomy" id="1555241"/>
    <lineage>
        <taxon>Eukaryota</taxon>
        <taxon>Fungi</taxon>
        <taxon>Fungi incertae sedis</taxon>
        <taxon>Chytridiomycota</taxon>
        <taxon>Chytridiomycota incertae sedis</taxon>
        <taxon>Chytridiomycetes</taxon>
        <taxon>Caulochytriales</taxon>
        <taxon>Caulochytriaceae</taxon>
        <taxon>Caulochytrium</taxon>
    </lineage>
</organism>
<evidence type="ECO:0000259" key="5">
    <source>
        <dbReference type="PROSITE" id="PS50023"/>
    </source>
</evidence>
<dbReference type="CDD" id="cd08368">
    <property type="entry name" value="LIM"/>
    <property type="match status" value="1"/>
</dbReference>
<evidence type="ECO:0000313" key="6">
    <source>
        <dbReference type="EMBL" id="RKO99228.1"/>
    </source>
</evidence>
<dbReference type="InterPro" id="IPR050604">
    <property type="entry name" value="PDZ-LIM_domain"/>
</dbReference>
<dbReference type="GO" id="GO:0030036">
    <property type="term" value="P:actin cytoskeleton organization"/>
    <property type="evidence" value="ECO:0007669"/>
    <property type="project" value="TreeGrafter"/>
</dbReference>
<dbReference type="SMART" id="SM00132">
    <property type="entry name" value="LIM"/>
    <property type="match status" value="3"/>
</dbReference>
<dbReference type="GO" id="GO:0003779">
    <property type="term" value="F:actin binding"/>
    <property type="evidence" value="ECO:0007669"/>
    <property type="project" value="TreeGrafter"/>
</dbReference>
<dbReference type="InterPro" id="IPR001781">
    <property type="entry name" value="Znf_LIM"/>
</dbReference>
<evidence type="ECO:0000256" key="3">
    <source>
        <dbReference type="ARBA" id="ARBA00023038"/>
    </source>
</evidence>
<keyword evidence="7" id="KW-1185">Reference proteome</keyword>
<feature type="domain" description="LIM zinc-binding" evidence="5">
    <location>
        <begin position="42"/>
        <end position="102"/>
    </location>
</feature>
<dbReference type="GO" id="GO:0051371">
    <property type="term" value="F:muscle alpha-actinin binding"/>
    <property type="evidence" value="ECO:0007669"/>
    <property type="project" value="TreeGrafter"/>
</dbReference>
<feature type="non-terminal residue" evidence="6">
    <location>
        <position position="1"/>
    </location>
</feature>
<evidence type="ECO:0000256" key="4">
    <source>
        <dbReference type="PROSITE-ProRule" id="PRU00125"/>
    </source>
</evidence>
<dbReference type="SUPFAM" id="SSF57716">
    <property type="entry name" value="Glucocorticoid receptor-like (DNA-binding domain)"/>
    <property type="match status" value="2"/>
</dbReference>
<evidence type="ECO:0000313" key="7">
    <source>
        <dbReference type="Proteomes" id="UP000274922"/>
    </source>
</evidence>
<name>A0A4P9X2B0_9FUNG</name>
<dbReference type="PROSITE" id="PS50023">
    <property type="entry name" value="LIM_DOMAIN_2"/>
    <property type="match status" value="2"/>
</dbReference>
<dbReference type="Pfam" id="PF00412">
    <property type="entry name" value="LIM"/>
    <property type="match status" value="3"/>
</dbReference>
<dbReference type="Gene3D" id="2.10.110.10">
    <property type="entry name" value="Cysteine Rich Protein"/>
    <property type="match status" value="3"/>
</dbReference>
<keyword evidence="2 4" id="KW-0862">Zinc</keyword>
<dbReference type="PANTHER" id="PTHR24214:SF62">
    <property type="entry name" value="LEUPAXIN"/>
    <property type="match status" value="1"/>
</dbReference>
<evidence type="ECO:0000256" key="2">
    <source>
        <dbReference type="ARBA" id="ARBA00022833"/>
    </source>
</evidence>
<dbReference type="PANTHER" id="PTHR24214">
    <property type="entry name" value="PDZ AND LIM DOMAIN PROTEIN ZASP"/>
    <property type="match status" value="1"/>
</dbReference>
<dbReference type="EMBL" id="ML014306">
    <property type="protein sequence ID" value="RKO99228.1"/>
    <property type="molecule type" value="Genomic_DNA"/>
</dbReference>
<keyword evidence="1 4" id="KW-0479">Metal-binding</keyword>
<dbReference type="Proteomes" id="UP000274922">
    <property type="component" value="Unassembled WGS sequence"/>
</dbReference>
<dbReference type="GO" id="GO:0031941">
    <property type="term" value="C:filamentous actin"/>
    <property type="evidence" value="ECO:0007669"/>
    <property type="project" value="TreeGrafter"/>
</dbReference>
<dbReference type="PROSITE" id="PS00478">
    <property type="entry name" value="LIM_DOMAIN_1"/>
    <property type="match status" value="2"/>
</dbReference>
<dbReference type="AlphaFoldDB" id="A0A4P9X2B0"/>
<proteinExistence type="predicted"/>
<dbReference type="FunFam" id="2.10.110.10:FF:000018">
    <property type="entry name" value="Paxillin isoform 1"/>
    <property type="match status" value="1"/>
</dbReference>
<dbReference type="GO" id="GO:0001725">
    <property type="term" value="C:stress fiber"/>
    <property type="evidence" value="ECO:0007669"/>
    <property type="project" value="TreeGrafter"/>
</dbReference>
<protein>
    <recommendedName>
        <fullName evidence="5">LIM zinc-binding domain-containing protein</fullName>
    </recommendedName>
</protein>
<feature type="domain" description="LIM zinc-binding" evidence="5">
    <location>
        <begin position="103"/>
        <end position="161"/>
    </location>
</feature>
<sequence>GHAYHPSHFQCTRCANVLSAACFYEHEHAPYCESCYSAQFLPTCRYCATAIWDQCITALEQTWHPDHFVCAQCGDRFQPGAGFLEHNGLPYCEADYFNLFAVACARCRCGIPGELVAAMGREWHPACFRCACCDAAFPDGVFYEVDGTPRCSAHRSGPTVADAADADRAVAAGAVVTTAG</sequence>
<dbReference type="STRING" id="1555241.A0A4P9X2B0"/>
<keyword evidence="3 4" id="KW-0440">LIM domain</keyword>
<reference evidence="7" key="1">
    <citation type="journal article" date="2018" name="Nat. Microbiol.">
        <title>Leveraging single-cell genomics to expand the fungal tree of life.</title>
        <authorList>
            <person name="Ahrendt S.R."/>
            <person name="Quandt C.A."/>
            <person name="Ciobanu D."/>
            <person name="Clum A."/>
            <person name="Salamov A."/>
            <person name="Andreopoulos B."/>
            <person name="Cheng J.F."/>
            <person name="Woyke T."/>
            <person name="Pelin A."/>
            <person name="Henrissat B."/>
            <person name="Reynolds N.K."/>
            <person name="Benny G.L."/>
            <person name="Smith M.E."/>
            <person name="James T.Y."/>
            <person name="Grigoriev I.V."/>
        </authorList>
    </citation>
    <scope>NUCLEOTIDE SEQUENCE [LARGE SCALE GENOMIC DNA]</scope>
    <source>
        <strain evidence="7">ATCC 52028</strain>
    </source>
</reference>
<accession>A0A4P9X2B0</accession>
<dbReference type="GO" id="GO:0046872">
    <property type="term" value="F:metal ion binding"/>
    <property type="evidence" value="ECO:0007669"/>
    <property type="project" value="UniProtKB-KW"/>
</dbReference>
<gene>
    <name evidence="6" type="ORF">CXG81DRAFT_14790</name>
</gene>